<evidence type="ECO:0000259" key="4">
    <source>
        <dbReference type="PROSITE" id="PS50888"/>
    </source>
</evidence>
<feature type="compositionally biased region" description="Basic and acidic residues" evidence="3">
    <location>
        <begin position="572"/>
        <end position="583"/>
    </location>
</feature>
<dbReference type="AlphaFoldDB" id="A0A200R4Z9"/>
<dbReference type="Pfam" id="PF23176">
    <property type="entry name" value="bHLH_LHW"/>
    <property type="match status" value="1"/>
</dbReference>
<keyword evidence="1" id="KW-0805">Transcription regulation</keyword>
<comment type="caution">
    <text evidence="5">The sequence shown here is derived from an EMBL/GenBank/DDBJ whole genome shotgun (WGS) entry which is preliminary data.</text>
</comment>
<organism evidence="5 6">
    <name type="scientific">Macleaya cordata</name>
    <name type="common">Five-seeded plume-poppy</name>
    <name type="synonym">Bocconia cordata</name>
    <dbReference type="NCBI Taxonomy" id="56857"/>
    <lineage>
        <taxon>Eukaryota</taxon>
        <taxon>Viridiplantae</taxon>
        <taxon>Streptophyta</taxon>
        <taxon>Embryophyta</taxon>
        <taxon>Tracheophyta</taxon>
        <taxon>Spermatophyta</taxon>
        <taxon>Magnoliopsida</taxon>
        <taxon>Ranunculales</taxon>
        <taxon>Papaveraceae</taxon>
        <taxon>Papaveroideae</taxon>
        <taxon>Macleaya</taxon>
    </lineage>
</organism>
<dbReference type="PANTHER" id="PTHR46196">
    <property type="entry name" value="TRANSCRIPTION FACTOR BHLH155-LIKE ISOFORM X1-RELATED"/>
    <property type="match status" value="1"/>
</dbReference>
<name>A0A200R4Z9_MACCD</name>
<keyword evidence="6" id="KW-1185">Reference proteome</keyword>
<proteinExistence type="predicted"/>
<dbReference type="OMA" id="RSESTWA"/>
<keyword evidence="2" id="KW-0804">Transcription</keyword>
<protein>
    <submittedName>
        <fullName evidence="5">Myc-type</fullName>
    </submittedName>
</protein>
<evidence type="ECO:0000256" key="3">
    <source>
        <dbReference type="SAM" id="MobiDB-lite"/>
    </source>
</evidence>
<reference evidence="5 6" key="1">
    <citation type="journal article" date="2017" name="Mol. Plant">
        <title>The Genome of Medicinal Plant Macleaya cordata Provides New Insights into Benzylisoquinoline Alkaloids Metabolism.</title>
        <authorList>
            <person name="Liu X."/>
            <person name="Liu Y."/>
            <person name="Huang P."/>
            <person name="Ma Y."/>
            <person name="Qing Z."/>
            <person name="Tang Q."/>
            <person name="Cao H."/>
            <person name="Cheng P."/>
            <person name="Zheng Y."/>
            <person name="Yuan Z."/>
            <person name="Zhou Y."/>
            <person name="Liu J."/>
            <person name="Tang Z."/>
            <person name="Zhuo Y."/>
            <person name="Zhang Y."/>
            <person name="Yu L."/>
            <person name="Huang J."/>
            <person name="Yang P."/>
            <person name="Peng Q."/>
            <person name="Zhang J."/>
            <person name="Jiang W."/>
            <person name="Zhang Z."/>
            <person name="Lin K."/>
            <person name="Ro D.K."/>
            <person name="Chen X."/>
            <person name="Xiong X."/>
            <person name="Shang Y."/>
            <person name="Huang S."/>
            <person name="Zeng J."/>
        </authorList>
    </citation>
    <scope>NUCLEOTIDE SEQUENCE [LARGE SCALE GENOMIC DNA]</scope>
    <source>
        <strain evidence="6">cv. BLH2017</strain>
        <tissue evidence="5">Root</tissue>
    </source>
</reference>
<gene>
    <name evidence="5" type="ORF">BVC80_1835g173</name>
</gene>
<dbReference type="GO" id="GO:0046983">
    <property type="term" value="F:protein dimerization activity"/>
    <property type="evidence" value="ECO:0007669"/>
    <property type="project" value="InterPro"/>
</dbReference>
<dbReference type="STRING" id="56857.A0A200R4Z9"/>
<dbReference type="EMBL" id="MVGT01000437">
    <property type="protein sequence ID" value="OVA17786.1"/>
    <property type="molecule type" value="Genomic_DNA"/>
</dbReference>
<evidence type="ECO:0000256" key="2">
    <source>
        <dbReference type="ARBA" id="ARBA00023163"/>
    </source>
</evidence>
<dbReference type="OrthoDB" id="778365at2759"/>
<evidence type="ECO:0000313" key="5">
    <source>
        <dbReference type="EMBL" id="OVA17786.1"/>
    </source>
</evidence>
<feature type="region of interest" description="Disordered" evidence="3">
    <location>
        <begin position="549"/>
        <end position="583"/>
    </location>
</feature>
<dbReference type="GO" id="GO:0003700">
    <property type="term" value="F:DNA-binding transcription factor activity"/>
    <property type="evidence" value="ECO:0007669"/>
    <property type="project" value="InterPro"/>
</dbReference>
<dbReference type="Proteomes" id="UP000195402">
    <property type="component" value="Unassembled WGS sequence"/>
</dbReference>
<evidence type="ECO:0000256" key="1">
    <source>
        <dbReference type="ARBA" id="ARBA00023015"/>
    </source>
</evidence>
<dbReference type="InterPro" id="IPR043561">
    <property type="entry name" value="LHW-like"/>
</dbReference>
<dbReference type="Pfam" id="PF14215">
    <property type="entry name" value="bHLH-MYC_N"/>
    <property type="match status" value="1"/>
</dbReference>
<dbReference type="PROSITE" id="PS50888">
    <property type="entry name" value="BHLH"/>
    <property type="match status" value="1"/>
</dbReference>
<evidence type="ECO:0000313" key="6">
    <source>
        <dbReference type="Proteomes" id="UP000195402"/>
    </source>
</evidence>
<dbReference type="PANTHER" id="PTHR46196:SF3">
    <property type="entry name" value="TRANSCRIPTION FACTOR LHW-LIKE ISOFORM X1"/>
    <property type="match status" value="1"/>
</dbReference>
<sequence>MGCLLLGSTGPPLERRAGMMGTTSVRQLLRSLCLDSQWEYAVFWRLKHRSRMFLTWEDGYCDYPKARSFVESKSENVCFSETARVASSHCEISTYGGSCDGYPMGLAVASMSCLLYSLGEGTVGRVASTGKHCWVSSDEFYSNLLPEVSDPKLKSRLLVLQTILLVPVVPLGVVQLGSLEKVNKDTKVVAHIKDMFNTLQLVPDASIPLTLSRDLPGQSTSRTSLLEKSKPSAITSNLQNPIQSRQMVKRDLNTLDYVQILKNRLSIINPDIKSQLVGQDNVCIQEKNTGRLSSTQVGALLPSPTGVSFPQCEFSNASHFEKFSNMPNFSFHDEASASAQSVLSNLGFDFDADMNMNLCSSNDMMDLPFGDEIYMENDHESVCDLFTFPAESELHKALGPAFENKFTEYVREENIAGEPVCSSSSLIGHSNPTWFFEPPVMESSRCFSERSAKEDLLDAVVASAFTASGDTAFNISNNVKSPTTSSRQFTASCQTVNQSLFDVLVGDDLGQWGNRGPEFVSQNEVDRSSPSEASLKSVITTQVDEMQQKKGCGDIQSRRGTKLSSIGKRKSRLGDVQKPRPRDRQMIQDRVRELRELVPNGAKCSIDSLLDRTVKHMLFLRSVTNQAEKLKQRVNRKVGGRKNWKSSEAEGHHNGTSWKFELGRQLRVCPVIVEDLDHPGHMLIEVLCEEHRLFLEIAQVLRNLELTVLKGVTEKHSDKILAHFIVEVSSGFNRMDIFWPLMHLLQRNNPIPSIF</sequence>
<dbReference type="InterPro" id="IPR025610">
    <property type="entry name" value="MYC/MYB_N"/>
</dbReference>
<feature type="domain" description="BHLH" evidence="4">
    <location>
        <begin position="571"/>
        <end position="620"/>
    </location>
</feature>
<dbReference type="InParanoid" id="A0A200R4Z9"/>
<accession>A0A200R4Z9</accession>
<dbReference type="InterPro" id="IPR011598">
    <property type="entry name" value="bHLH_dom"/>
</dbReference>